<proteinExistence type="predicted"/>
<protein>
    <submittedName>
        <fullName evidence="2">Dihydrofolate reductase</fullName>
    </submittedName>
</protein>
<evidence type="ECO:0000259" key="1">
    <source>
        <dbReference type="Pfam" id="PF01872"/>
    </source>
</evidence>
<dbReference type="PANTHER" id="PTHR38011">
    <property type="entry name" value="DIHYDROFOLATE REDUCTASE FAMILY PROTEIN (AFU_ORTHOLOGUE AFUA_8G06820)"/>
    <property type="match status" value="1"/>
</dbReference>
<dbReference type="SUPFAM" id="SSF53597">
    <property type="entry name" value="Dihydrofolate reductase-like"/>
    <property type="match status" value="1"/>
</dbReference>
<comment type="caution">
    <text evidence="2">The sequence shown here is derived from an EMBL/GenBank/DDBJ whole genome shotgun (WGS) entry which is preliminary data.</text>
</comment>
<dbReference type="GO" id="GO:0009231">
    <property type="term" value="P:riboflavin biosynthetic process"/>
    <property type="evidence" value="ECO:0007669"/>
    <property type="project" value="InterPro"/>
</dbReference>
<dbReference type="InterPro" id="IPR002734">
    <property type="entry name" value="RibDG_C"/>
</dbReference>
<dbReference type="EMBL" id="QWGE01000004">
    <property type="protein sequence ID" value="RIJ36692.1"/>
    <property type="molecule type" value="Genomic_DNA"/>
</dbReference>
<dbReference type="AlphaFoldDB" id="A0A399S3Q3"/>
<gene>
    <name evidence="2" type="ORF">D1627_12690</name>
</gene>
<dbReference type="OrthoDB" id="195113at2"/>
<dbReference type="GO" id="GO:0008703">
    <property type="term" value="F:5-amino-6-(5-phosphoribosylamino)uracil reductase activity"/>
    <property type="evidence" value="ECO:0007669"/>
    <property type="project" value="InterPro"/>
</dbReference>
<evidence type="ECO:0000313" key="3">
    <source>
        <dbReference type="Proteomes" id="UP000266005"/>
    </source>
</evidence>
<accession>A0A399S3Q3</accession>
<name>A0A399S3Q3_9BACT</name>
<dbReference type="Gene3D" id="3.40.430.10">
    <property type="entry name" value="Dihydrofolate Reductase, subunit A"/>
    <property type="match status" value="1"/>
</dbReference>
<dbReference type="Pfam" id="PF01872">
    <property type="entry name" value="RibD_C"/>
    <property type="match status" value="1"/>
</dbReference>
<dbReference type="Proteomes" id="UP000266005">
    <property type="component" value="Unassembled WGS sequence"/>
</dbReference>
<dbReference type="InterPro" id="IPR050765">
    <property type="entry name" value="Riboflavin_Biosynth_HTPR"/>
</dbReference>
<reference evidence="3" key="1">
    <citation type="submission" date="2018-08" db="EMBL/GenBank/DDBJ databases">
        <title>Mucilaginibacter sp. MYSH2.</title>
        <authorList>
            <person name="Seo T."/>
        </authorList>
    </citation>
    <scope>NUCLEOTIDE SEQUENCE [LARGE SCALE GENOMIC DNA]</scope>
    <source>
        <strain evidence="3">KIRAN</strain>
    </source>
</reference>
<sequence length="177" mass="19796">MRKISLYIAASLDGYIARPTGDTSWLQDERYTIAGEDFGYNSFLKTIDTTLMGNHTYQDILGFEGPFPYQGKTNYVFSRSSHPDTEHVRFVQHEPVGFVQRLRQQTGPGIWLIGGSQLNTLFLNAKLIDEIILTCIPVILGDGIPLFAPGATETRLKLQESKSYQNGFVQLTYTPGA</sequence>
<dbReference type="PANTHER" id="PTHR38011:SF11">
    <property type="entry name" value="2,5-DIAMINO-6-RIBOSYLAMINO-4(3H)-PYRIMIDINONE 5'-PHOSPHATE REDUCTASE"/>
    <property type="match status" value="1"/>
</dbReference>
<feature type="domain" description="Bacterial bifunctional deaminase-reductase C-terminal" evidence="1">
    <location>
        <begin position="3"/>
        <end position="169"/>
    </location>
</feature>
<organism evidence="2 3">
    <name type="scientific">Pontibacter oryzae</name>
    <dbReference type="NCBI Taxonomy" id="2304593"/>
    <lineage>
        <taxon>Bacteria</taxon>
        <taxon>Pseudomonadati</taxon>
        <taxon>Bacteroidota</taxon>
        <taxon>Cytophagia</taxon>
        <taxon>Cytophagales</taxon>
        <taxon>Hymenobacteraceae</taxon>
        <taxon>Pontibacter</taxon>
    </lineage>
</organism>
<evidence type="ECO:0000313" key="2">
    <source>
        <dbReference type="EMBL" id="RIJ36692.1"/>
    </source>
</evidence>
<dbReference type="InterPro" id="IPR024072">
    <property type="entry name" value="DHFR-like_dom_sf"/>
</dbReference>
<keyword evidence="3" id="KW-1185">Reference proteome</keyword>
<dbReference type="RefSeq" id="WP_119432639.1">
    <property type="nucleotide sequence ID" value="NZ_QWGE01000004.1"/>
</dbReference>